<feature type="chain" id="PRO_5022876797" evidence="1">
    <location>
        <begin position="21"/>
        <end position="121"/>
    </location>
</feature>
<dbReference type="RefSeq" id="WP_149352117.1">
    <property type="nucleotide sequence ID" value="NZ_VTRV01000029.1"/>
</dbReference>
<evidence type="ECO:0000313" key="3">
    <source>
        <dbReference type="Proteomes" id="UP000323164"/>
    </source>
</evidence>
<keyword evidence="3" id="KW-1185">Reference proteome</keyword>
<organism evidence="2 3">
    <name type="scientific">Cognatilysobacter lacus</name>
    <dbReference type="NCBI Taxonomy" id="1643323"/>
    <lineage>
        <taxon>Bacteria</taxon>
        <taxon>Pseudomonadati</taxon>
        <taxon>Pseudomonadota</taxon>
        <taxon>Gammaproteobacteria</taxon>
        <taxon>Lysobacterales</taxon>
        <taxon>Lysobacteraceae</taxon>
        <taxon>Cognatilysobacter</taxon>
    </lineage>
</organism>
<keyword evidence="1" id="KW-0732">Signal</keyword>
<dbReference type="Proteomes" id="UP000323164">
    <property type="component" value="Unassembled WGS sequence"/>
</dbReference>
<dbReference type="EMBL" id="VTRV01000029">
    <property type="protein sequence ID" value="TZF90714.1"/>
    <property type="molecule type" value="Genomic_DNA"/>
</dbReference>
<sequence>MNRFALLLLLAFVVPASCLAAEPVSFYGSIWDNGGVSLRFDDIIPPGQKRTMELPAGQIVEMSVDAAGVPTVRMVDRSGKELHSSVSTPDGPNPLHFMYALCRRGVVAYSSPPVPHKSGCP</sequence>
<dbReference type="OrthoDB" id="6191336at2"/>
<name>A0A5D8ZDI6_9GAMM</name>
<protein>
    <submittedName>
        <fullName evidence="2">Uncharacterized protein</fullName>
    </submittedName>
</protein>
<accession>A0A5D8ZDI6</accession>
<comment type="caution">
    <text evidence="2">The sequence shown here is derived from an EMBL/GenBank/DDBJ whole genome shotgun (WGS) entry which is preliminary data.</text>
</comment>
<evidence type="ECO:0000313" key="2">
    <source>
        <dbReference type="EMBL" id="TZF90714.1"/>
    </source>
</evidence>
<reference evidence="2 3" key="1">
    <citation type="submission" date="2019-08" db="EMBL/GenBank/DDBJ databases">
        <title>Draft genome sequence of Lysobacter sp. UKS-15.</title>
        <authorList>
            <person name="Im W.-T."/>
        </authorList>
    </citation>
    <scope>NUCLEOTIDE SEQUENCE [LARGE SCALE GENOMIC DNA]</scope>
    <source>
        <strain evidence="2 3">UKS-15</strain>
    </source>
</reference>
<evidence type="ECO:0000256" key="1">
    <source>
        <dbReference type="SAM" id="SignalP"/>
    </source>
</evidence>
<feature type="signal peptide" evidence="1">
    <location>
        <begin position="1"/>
        <end position="20"/>
    </location>
</feature>
<dbReference type="AlphaFoldDB" id="A0A5D8ZDI6"/>
<gene>
    <name evidence="2" type="ORF">FW784_04225</name>
</gene>
<proteinExistence type="predicted"/>